<accession>A0A0C2CC87</accession>
<dbReference type="Proteomes" id="UP000054047">
    <property type="component" value="Unassembled WGS sequence"/>
</dbReference>
<organism evidence="1 2">
    <name type="scientific">Ancylostoma duodenale</name>
    <dbReference type="NCBI Taxonomy" id="51022"/>
    <lineage>
        <taxon>Eukaryota</taxon>
        <taxon>Metazoa</taxon>
        <taxon>Ecdysozoa</taxon>
        <taxon>Nematoda</taxon>
        <taxon>Chromadorea</taxon>
        <taxon>Rhabditida</taxon>
        <taxon>Rhabditina</taxon>
        <taxon>Rhabditomorpha</taxon>
        <taxon>Strongyloidea</taxon>
        <taxon>Ancylostomatidae</taxon>
        <taxon>Ancylostomatinae</taxon>
        <taxon>Ancylostoma</taxon>
    </lineage>
</organism>
<gene>
    <name evidence="1" type="ORF">ANCDUO_22492</name>
</gene>
<proteinExistence type="predicted"/>
<keyword evidence="2" id="KW-1185">Reference proteome</keyword>
<evidence type="ECO:0000313" key="1">
    <source>
        <dbReference type="EMBL" id="KIH47447.1"/>
    </source>
</evidence>
<name>A0A0C2CC87_9BILA</name>
<sequence length="26" mass="3002">MTEVSFEEVSGSLQCSLSRLQMRDRL</sequence>
<evidence type="ECO:0000313" key="2">
    <source>
        <dbReference type="Proteomes" id="UP000054047"/>
    </source>
</evidence>
<dbReference type="EMBL" id="KN767699">
    <property type="protein sequence ID" value="KIH47447.1"/>
    <property type="molecule type" value="Genomic_DNA"/>
</dbReference>
<dbReference type="AlphaFoldDB" id="A0A0C2CC87"/>
<protein>
    <submittedName>
        <fullName evidence="1">Uncharacterized protein</fullName>
    </submittedName>
</protein>
<reference evidence="1 2" key="1">
    <citation type="submission" date="2013-12" db="EMBL/GenBank/DDBJ databases">
        <title>Draft genome of the parsitic nematode Ancylostoma duodenale.</title>
        <authorList>
            <person name="Mitreva M."/>
        </authorList>
    </citation>
    <scope>NUCLEOTIDE SEQUENCE [LARGE SCALE GENOMIC DNA]</scope>
    <source>
        <strain evidence="1 2">Zhejiang</strain>
    </source>
</reference>